<gene>
    <name evidence="4" type="ordered locus">Ilyop_0232</name>
</gene>
<dbReference type="CDD" id="cd06464">
    <property type="entry name" value="ACD_sHsps-like"/>
    <property type="match status" value="1"/>
</dbReference>
<dbReference type="OrthoDB" id="9814487at2"/>
<protein>
    <submittedName>
        <fullName evidence="4">Heat shock protein Hsp20</fullName>
    </submittedName>
</protein>
<dbReference type="PROSITE" id="PS01031">
    <property type="entry name" value="SHSP"/>
    <property type="match status" value="1"/>
</dbReference>
<dbReference type="STRING" id="572544.Ilyop_0232"/>
<reference evidence="4 5" key="1">
    <citation type="journal article" date="2010" name="Stand. Genomic Sci.">
        <title>Complete genome sequence of Ilyobacter polytropus type strain (CuHbu1).</title>
        <authorList>
            <person name="Sikorski J."/>
            <person name="Chertkov O."/>
            <person name="Lapidus A."/>
            <person name="Nolan M."/>
            <person name="Lucas S."/>
            <person name="Del Rio T.G."/>
            <person name="Tice H."/>
            <person name="Cheng J.F."/>
            <person name="Tapia R."/>
            <person name="Han C."/>
            <person name="Goodwin L."/>
            <person name="Pitluck S."/>
            <person name="Liolios K."/>
            <person name="Ivanova N."/>
            <person name="Mavromatis K."/>
            <person name="Mikhailova N."/>
            <person name="Pati A."/>
            <person name="Chen A."/>
            <person name="Palaniappan K."/>
            <person name="Land M."/>
            <person name="Hauser L."/>
            <person name="Chang Y.J."/>
            <person name="Jeffries C.D."/>
            <person name="Brambilla E."/>
            <person name="Yasawong M."/>
            <person name="Rohde M."/>
            <person name="Pukall R."/>
            <person name="Spring S."/>
            <person name="Goker M."/>
            <person name="Woyke T."/>
            <person name="Bristow J."/>
            <person name="Eisen J.A."/>
            <person name="Markowitz V."/>
            <person name="Hugenholtz P."/>
            <person name="Kyrpides N.C."/>
            <person name="Klenk H.P."/>
        </authorList>
    </citation>
    <scope>NUCLEOTIDE SEQUENCE [LARGE SCALE GENOMIC DNA]</scope>
    <source>
        <strain evidence="5">ATCC 51220 / DSM 2926 / LMG 16218 / CuHBu1</strain>
    </source>
</reference>
<dbReference type="KEGG" id="ipo:Ilyop_0232"/>
<evidence type="ECO:0000256" key="1">
    <source>
        <dbReference type="PROSITE-ProRule" id="PRU00285"/>
    </source>
</evidence>
<dbReference type="PANTHER" id="PTHR11527">
    <property type="entry name" value="HEAT-SHOCK PROTEIN 20 FAMILY MEMBER"/>
    <property type="match status" value="1"/>
</dbReference>
<comment type="similarity">
    <text evidence="1 2">Belongs to the small heat shock protein (HSP20) family.</text>
</comment>
<dbReference type="Proteomes" id="UP000006875">
    <property type="component" value="Chromosome"/>
</dbReference>
<dbReference type="SUPFAM" id="SSF49764">
    <property type="entry name" value="HSP20-like chaperones"/>
    <property type="match status" value="1"/>
</dbReference>
<dbReference type="eggNOG" id="COG0071">
    <property type="taxonomic scope" value="Bacteria"/>
</dbReference>
<dbReference type="InterPro" id="IPR031107">
    <property type="entry name" value="Small_HSP"/>
</dbReference>
<proteinExistence type="inferred from homology"/>
<evidence type="ECO:0000313" key="5">
    <source>
        <dbReference type="Proteomes" id="UP000006875"/>
    </source>
</evidence>
<dbReference type="EMBL" id="CP002281">
    <property type="protein sequence ID" value="ADO82021.1"/>
    <property type="molecule type" value="Genomic_DNA"/>
</dbReference>
<sequence>MTEKKRGILSSDFMDDFMEEDDPLFKHGGKVPASNILDKADAYEIEVAAPGLKKEFFKVTIESNRLVVLAEIDDTENKEKNYYSQEFGHSALERSFNLPSDVDQNSISSCYNDGVLFIRLPKQESQESAADIIAEIKVD</sequence>
<feature type="domain" description="SHSP" evidence="3">
    <location>
        <begin position="24"/>
        <end position="139"/>
    </location>
</feature>
<keyword evidence="4" id="KW-0346">Stress response</keyword>
<dbReference type="RefSeq" id="WP_013386692.1">
    <property type="nucleotide sequence ID" value="NC_014632.1"/>
</dbReference>
<organism evidence="4 5">
    <name type="scientific">Ilyobacter polytropus (strain ATCC 51220 / DSM 2926 / LMG 16218 / CuHBu1)</name>
    <dbReference type="NCBI Taxonomy" id="572544"/>
    <lineage>
        <taxon>Bacteria</taxon>
        <taxon>Fusobacteriati</taxon>
        <taxon>Fusobacteriota</taxon>
        <taxon>Fusobacteriia</taxon>
        <taxon>Fusobacteriales</taxon>
        <taxon>Fusobacteriaceae</taxon>
        <taxon>Ilyobacter</taxon>
    </lineage>
</organism>
<keyword evidence="5" id="KW-1185">Reference proteome</keyword>
<accession>E3H9W4</accession>
<dbReference type="Pfam" id="PF00011">
    <property type="entry name" value="HSP20"/>
    <property type="match status" value="1"/>
</dbReference>
<name>E3H9W4_ILYPC</name>
<dbReference type="HOGENOM" id="CLU_046737_8_4_0"/>
<evidence type="ECO:0000313" key="4">
    <source>
        <dbReference type="EMBL" id="ADO82021.1"/>
    </source>
</evidence>
<dbReference type="InterPro" id="IPR002068">
    <property type="entry name" value="A-crystallin/Hsp20_dom"/>
</dbReference>
<evidence type="ECO:0000256" key="2">
    <source>
        <dbReference type="RuleBase" id="RU003616"/>
    </source>
</evidence>
<dbReference type="AlphaFoldDB" id="E3H9W4"/>
<dbReference type="InterPro" id="IPR008978">
    <property type="entry name" value="HSP20-like_chaperone"/>
</dbReference>
<evidence type="ECO:0000259" key="3">
    <source>
        <dbReference type="PROSITE" id="PS01031"/>
    </source>
</evidence>
<dbReference type="Gene3D" id="2.60.40.790">
    <property type="match status" value="1"/>
</dbReference>